<dbReference type="Proteomes" id="UP000607397">
    <property type="component" value="Unassembled WGS sequence"/>
</dbReference>
<keyword evidence="1" id="KW-0808">Transferase</keyword>
<accession>A0A8K2A291</accession>
<dbReference type="GO" id="GO:0016747">
    <property type="term" value="F:acyltransferase activity, transferring groups other than amino-acyl groups"/>
    <property type="evidence" value="ECO:0007669"/>
    <property type="project" value="InterPro"/>
</dbReference>
<feature type="compositionally biased region" description="Basic and acidic residues" evidence="3">
    <location>
        <begin position="406"/>
        <end position="420"/>
    </location>
</feature>
<reference evidence="5" key="1">
    <citation type="submission" date="2019-12" db="EMBL/GenBank/DDBJ databases">
        <title>High-Quality draft genome sequences of three cyanobacteria isolated from the limestone walls of the Old Cathedral of Coimbra.</title>
        <authorList>
            <person name="Tiago I."/>
            <person name="Soares F."/>
            <person name="Portugal A."/>
        </authorList>
    </citation>
    <scope>NUCLEOTIDE SEQUENCE [LARGE SCALE GENOMIC DNA]</scope>
    <source>
        <strain evidence="5">C</strain>
    </source>
</reference>
<dbReference type="PANTHER" id="PTHR43800">
    <property type="entry name" value="PEPTIDYL-LYSINE N-ACETYLTRANSFERASE YJAB"/>
    <property type="match status" value="1"/>
</dbReference>
<gene>
    <name evidence="5" type="ORF">GS597_18235</name>
</gene>
<dbReference type="CDD" id="cd04301">
    <property type="entry name" value="NAT_SF"/>
    <property type="match status" value="1"/>
</dbReference>
<keyword evidence="6" id="KW-1185">Reference proteome</keyword>
<comment type="caution">
    <text evidence="5">The sequence shown here is derived from an EMBL/GenBank/DDBJ whole genome shotgun (WGS) entry which is preliminary data.</text>
</comment>
<evidence type="ECO:0000259" key="4">
    <source>
        <dbReference type="PROSITE" id="PS51186"/>
    </source>
</evidence>
<dbReference type="AlphaFoldDB" id="A0A8K2A291"/>
<feature type="domain" description="N-acetyltransferase" evidence="4">
    <location>
        <begin position="10"/>
        <end position="177"/>
    </location>
</feature>
<evidence type="ECO:0000256" key="3">
    <source>
        <dbReference type="SAM" id="MobiDB-lite"/>
    </source>
</evidence>
<dbReference type="SUPFAM" id="SSF55729">
    <property type="entry name" value="Acyl-CoA N-acyltransferases (Nat)"/>
    <property type="match status" value="1"/>
</dbReference>
<dbReference type="EMBL" id="WVIC01000051">
    <property type="protein sequence ID" value="NCJ08411.1"/>
    <property type="molecule type" value="Genomic_DNA"/>
</dbReference>
<organism evidence="5 6">
    <name type="scientific">Petrachloros mirabilis ULC683</name>
    <dbReference type="NCBI Taxonomy" id="2781853"/>
    <lineage>
        <taxon>Bacteria</taxon>
        <taxon>Bacillati</taxon>
        <taxon>Cyanobacteriota</taxon>
        <taxon>Cyanophyceae</taxon>
        <taxon>Synechococcales</taxon>
        <taxon>Petrachlorosaceae</taxon>
        <taxon>Petrachloros</taxon>
        <taxon>Petrachloros mirabilis</taxon>
    </lineage>
</organism>
<dbReference type="RefSeq" id="WP_161826883.1">
    <property type="nucleotide sequence ID" value="NZ_WVIC01000051.1"/>
</dbReference>
<sequence length="420" mass="47961">MNPLLPKPESTVRSMQYREAEAVERLLIDNPRQPWEGLVSGLDFHGESRSSLRSPWQQLLTVLFKQAPSRKRTYVLEQENALAGVIRISPFNQNRSTWRIDQIGIRPGQGHLDVGTQLIRYCLEHIFEARTWLVEVEVNHPQDLSLYRHNGFQPLAQLTYWELSPQSLATVAEREPTLPNLLPVSNADASLLYQLDTAAMPPLVRQVFDRHIQDFKRNLFTVCLQGLRQWMQPYEQVNGYVFEPQRKAAIGHYEVKLCQTGSHPHQAHLTVHPAYTWLYPELLAHMGRLAQALPAASMYLTSADYQPEREAYLQQIGAERVGHSLMMSRSVWHKLRETRSHALDTLQLPEMLQGLQPNRTPVPGRMSLLPPQWPQTEGAAPTSALPRIAWSHEVPRGASEALVPKEVLKPECRESEESEA</sequence>
<keyword evidence="2" id="KW-0012">Acyltransferase</keyword>
<dbReference type="Gene3D" id="3.40.630.30">
    <property type="match status" value="1"/>
</dbReference>
<dbReference type="Pfam" id="PF00583">
    <property type="entry name" value="Acetyltransf_1"/>
    <property type="match status" value="1"/>
</dbReference>
<dbReference type="InterPro" id="IPR000182">
    <property type="entry name" value="GNAT_dom"/>
</dbReference>
<evidence type="ECO:0000256" key="2">
    <source>
        <dbReference type="ARBA" id="ARBA00023315"/>
    </source>
</evidence>
<evidence type="ECO:0000313" key="6">
    <source>
        <dbReference type="Proteomes" id="UP000607397"/>
    </source>
</evidence>
<evidence type="ECO:0000313" key="5">
    <source>
        <dbReference type="EMBL" id="NCJ08411.1"/>
    </source>
</evidence>
<name>A0A8K2A291_9CYAN</name>
<protein>
    <submittedName>
        <fullName evidence="5">GNAT family N-acetyltransferase</fullName>
    </submittedName>
</protein>
<dbReference type="PROSITE" id="PS51186">
    <property type="entry name" value="GNAT"/>
    <property type="match status" value="1"/>
</dbReference>
<proteinExistence type="predicted"/>
<evidence type="ECO:0000256" key="1">
    <source>
        <dbReference type="ARBA" id="ARBA00022679"/>
    </source>
</evidence>
<dbReference type="PANTHER" id="PTHR43800:SF1">
    <property type="entry name" value="PEPTIDYL-LYSINE N-ACETYLTRANSFERASE YJAB"/>
    <property type="match status" value="1"/>
</dbReference>
<dbReference type="InterPro" id="IPR016181">
    <property type="entry name" value="Acyl_CoA_acyltransferase"/>
</dbReference>
<feature type="region of interest" description="Disordered" evidence="3">
    <location>
        <begin position="399"/>
        <end position="420"/>
    </location>
</feature>